<dbReference type="PANTHER" id="PTHR47027">
    <property type="entry name" value="REVERSE TRANSCRIPTASE DOMAIN-CONTAINING PROTEIN"/>
    <property type="match status" value="1"/>
</dbReference>
<dbReference type="EMBL" id="CAACVG010009542">
    <property type="protein sequence ID" value="VEN53499.1"/>
    <property type="molecule type" value="Genomic_DNA"/>
</dbReference>
<organism evidence="2 3">
    <name type="scientific">Callosobruchus maculatus</name>
    <name type="common">Southern cowpea weevil</name>
    <name type="synonym">Pulse bruchid</name>
    <dbReference type="NCBI Taxonomy" id="64391"/>
    <lineage>
        <taxon>Eukaryota</taxon>
        <taxon>Metazoa</taxon>
        <taxon>Ecdysozoa</taxon>
        <taxon>Arthropoda</taxon>
        <taxon>Hexapoda</taxon>
        <taxon>Insecta</taxon>
        <taxon>Pterygota</taxon>
        <taxon>Neoptera</taxon>
        <taxon>Endopterygota</taxon>
        <taxon>Coleoptera</taxon>
        <taxon>Polyphaga</taxon>
        <taxon>Cucujiformia</taxon>
        <taxon>Chrysomeloidea</taxon>
        <taxon>Chrysomelidae</taxon>
        <taxon>Bruchinae</taxon>
        <taxon>Bruchini</taxon>
        <taxon>Callosobruchus</taxon>
    </lineage>
</organism>
<feature type="domain" description="Reverse transcriptase" evidence="1">
    <location>
        <begin position="6"/>
        <end position="109"/>
    </location>
</feature>
<evidence type="ECO:0000313" key="2">
    <source>
        <dbReference type="EMBL" id="VEN53499.1"/>
    </source>
</evidence>
<dbReference type="Pfam" id="PF00078">
    <property type="entry name" value="RVT_1"/>
    <property type="match status" value="1"/>
</dbReference>
<reference evidence="2 3" key="1">
    <citation type="submission" date="2019-01" db="EMBL/GenBank/DDBJ databases">
        <authorList>
            <person name="Sayadi A."/>
        </authorList>
    </citation>
    <scope>NUCLEOTIDE SEQUENCE [LARGE SCALE GENOMIC DNA]</scope>
</reference>
<protein>
    <recommendedName>
        <fullName evidence="1">Reverse transcriptase domain-containing protein</fullName>
    </recommendedName>
</protein>
<dbReference type="OrthoDB" id="425681at2759"/>
<dbReference type="AlphaFoldDB" id="A0A653D1U0"/>
<accession>A0A653D1U0</accession>
<dbReference type="Proteomes" id="UP000410492">
    <property type="component" value="Unassembled WGS sequence"/>
</dbReference>
<proteinExistence type="predicted"/>
<keyword evidence="3" id="KW-1185">Reference proteome</keyword>
<evidence type="ECO:0000259" key="1">
    <source>
        <dbReference type="Pfam" id="PF00078"/>
    </source>
</evidence>
<gene>
    <name evidence="2" type="ORF">CALMAC_LOCUS13286</name>
</gene>
<dbReference type="PANTHER" id="PTHR47027:SF8">
    <property type="entry name" value="RIBONUCLEASE H"/>
    <property type="match status" value="1"/>
</dbReference>
<dbReference type="InterPro" id="IPR000477">
    <property type="entry name" value="RT_dom"/>
</dbReference>
<name>A0A653D1U0_CALMS</name>
<sequence length="204" mass="23208">MGVPYHLVFLNQQLHEYNSARVGIDTNLSGQTATRKGIRQGCVLSPTLSNVYSKFEMRQVLDNWNGGITIGGGKVSNLRFADDKTLIAVSHEEIVALLNILEQQHEEFTLYAVVLTTTRPSCENEIRRRIQQARVAMTNLTKIWRGHNITKATKMSLIQSLVFSIFLYASETWTVEKADRARIDAFEMWNVEENAESSLYRPTN</sequence>
<evidence type="ECO:0000313" key="3">
    <source>
        <dbReference type="Proteomes" id="UP000410492"/>
    </source>
</evidence>